<dbReference type="WBParaSite" id="nRc.2.0.1.t05537-RA">
    <property type="protein sequence ID" value="nRc.2.0.1.t05537-RA"/>
    <property type="gene ID" value="nRc.2.0.1.g05537"/>
</dbReference>
<name>A0A915HVG6_ROMCU</name>
<dbReference type="AlphaFoldDB" id="A0A915HVG6"/>
<dbReference type="InterPro" id="IPR007222">
    <property type="entry name" value="Sig_recog_particle_rcpt_asu_N"/>
</dbReference>
<evidence type="ECO:0000313" key="2">
    <source>
        <dbReference type="Proteomes" id="UP000887565"/>
    </source>
</evidence>
<evidence type="ECO:0000313" key="3">
    <source>
        <dbReference type="WBParaSite" id="nRc.2.0.1.t05537-RA"/>
    </source>
</evidence>
<dbReference type="InterPro" id="IPR011012">
    <property type="entry name" value="Longin-like_dom_sf"/>
</dbReference>
<evidence type="ECO:0000259" key="1">
    <source>
        <dbReference type="Pfam" id="PF04086"/>
    </source>
</evidence>
<dbReference type="Pfam" id="PF04086">
    <property type="entry name" value="SRP-alpha_N"/>
    <property type="match status" value="1"/>
</dbReference>
<dbReference type="GO" id="GO:0005525">
    <property type="term" value="F:GTP binding"/>
    <property type="evidence" value="ECO:0007669"/>
    <property type="project" value="InterPro"/>
</dbReference>
<dbReference type="GO" id="GO:0005785">
    <property type="term" value="C:signal recognition particle receptor complex"/>
    <property type="evidence" value="ECO:0007669"/>
    <property type="project" value="InterPro"/>
</dbReference>
<dbReference type="GO" id="GO:0003924">
    <property type="term" value="F:GTPase activity"/>
    <property type="evidence" value="ECO:0007669"/>
    <property type="project" value="InterPro"/>
</dbReference>
<organism evidence="2 3">
    <name type="scientific">Romanomermis culicivorax</name>
    <name type="common">Nematode worm</name>
    <dbReference type="NCBI Taxonomy" id="13658"/>
    <lineage>
        <taxon>Eukaryota</taxon>
        <taxon>Metazoa</taxon>
        <taxon>Ecdysozoa</taxon>
        <taxon>Nematoda</taxon>
        <taxon>Enoplea</taxon>
        <taxon>Dorylaimia</taxon>
        <taxon>Mermithida</taxon>
        <taxon>Mermithoidea</taxon>
        <taxon>Mermithidae</taxon>
        <taxon>Romanomermis</taxon>
    </lineage>
</organism>
<dbReference type="Gene3D" id="3.30.450.60">
    <property type="match status" value="1"/>
</dbReference>
<feature type="domain" description="Signal recognition particle receptor alpha subunit N-terminal" evidence="1">
    <location>
        <begin position="2"/>
        <end position="183"/>
    </location>
</feature>
<dbReference type="GO" id="GO:0005047">
    <property type="term" value="F:signal recognition particle binding"/>
    <property type="evidence" value="ECO:0007669"/>
    <property type="project" value="InterPro"/>
</dbReference>
<dbReference type="SUPFAM" id="SSF64356">
    <property type="entry name" value="SNARE-like"/>
    <property type="match status" value="1"/>
</dbReference>
<keyword evidence="2" id="KW-1185">Reference proteome</keyword>
<sequence length="187" mass="21120">MYQNIVQLGYVDKLLDDIKIKFRDMYKNELSDSQFVYSSCGTDFFDNFNETFQACLLNAQQIDKIVQPKVMRNFQLVISQTYGESSKSQKTVASMLIQNTKVAKIEEKNVKDKTNNVESKIQAPKSSMSSPVPVIDKVIKTTNGNVEAVAVQNGVSKDSDPIDDEILRKRAEFIRKQTQPKASKIPA</sequence>
<protein>
    <submittedName>
        <fullName evidence="3">Signal recognition particle receptor alpha subunit N-terminal domain-containing protein</fullName>
    </submittedName>
</protein>
<proteinExistence type="predicted"/>
<accession>A0A915HVG6</accession>
<dbReference type="Proteomes" id="UP000887565">
    <property type="component" value="Unplaced"/>
</dbReference>
<dbReference type="GO" id="GO:0006886">
    <property type="term" value="P:intracellular protein transport"/>
    <property type="evidence" value="ECO:0007669"/>
    <property type="project" value="InterPro"/>
</dbReference>
<reference evidence="3" key="1">
    <citation type="submission" date="2022-11" db="UniProtKB">
        <authorList>
            <consortium name="WormBaseParasite"/>
        </authorList>
    </citation>
    <scope>IDENTIFICATION</scope>
</reference>